<dbReference type="FunFam" id="1.20.1250.20:FF:000078">
    <property type="entry name" value="MFS maltose transporter, putative"/>
    <property type="match status" value="1"/>
</dbReference>
<evidence type="ECO:0000313" key="11">
    <source>
        <dbReference type="Proteomes" id="UP000517252"/>
    </source>
</evidence>
<dbReference type="OrthoDB" id="6612291at2759"/>
<evidence type="ECO:0000256" key="4">
    <source>
        <dbReference type="ARBA" id="ARBA00022692"/>
    </source>
</evidence>
<evidence type="ECO:0000256" key="6">
    <source>
        <dbReference type="ARBA" id="ARBA00023136"/>
    </source>
</evidence>
<feature type="transmembrane region" description="Helical" evidence="8">
    <location>
        <begin position="163"/>
        <end position="184"/>
    </location>
</feature>
<feature type="transmembrane region" description="Helical" evidence="8">
    <location>
        <begin position="139"/>
        <end position="157"/>
    </location>
</feature>
<dbReference type="NCBIfam" id="TIGR00879">
    <property type="entry name" value="SP"/>
    <property type="match status" value="1"/>
</dbReference>
<keyword evidence="5 8" id="KW-1133">Transmembrane helix</keyword>
<evidence type="ECO:0000313" key="10">
    <source>
        <dbReference type="EMBL" id="GFP51937.1"/>
    </source>
</evidence>
<dbReference type="InterPro" id="IPR020846">
    <property type="entry name" value="MFS_dom"/>
</dbReference>
<dbReference type="InterPro" id="IPR036259">
    <property type="entry name" value="MFS_trans_sf"/>
</dbReference>
<dbReference type="Proteomes" id="UP000517252">
    <property type="component" value="Unassembled WGS sequence"/>
</dbReference>
<accession>A0A6V8QHJ3</accession>
<dbReference type="PANTHER" id="PTHR48022">
    <property type="entry name" value="PLASTIDIC GLUCOSE TRANSPORTER 4"/>
    <property type="match status" value="1"/>
</dbReference>
<name>A0A6V8QHJ3_TRIAP</name>
<comment type="similarity">
    <text evidence="2 7">Belongs to the major facilitator superfamily. Sugar transporter (TC 2.A.1.1) family.</text>
</comment>
<feature type="transmembrane region" description="Helical" evidence="8">
    <location>
        <begin position="196"/>
        <end position="216"/>
    </location>
</feature>
<evidence type="ECO:0000256" key="5">
    <source>
        <dbReference type="ARBA" id="ARBA00022989"/>
    </source>
</evidence>
<keyword evidence="6 8" id="KW-0472">Membrane</keyword>
<sequence>MAQPAVDDPHGLQDKAVVETVDNDIAPEKEWGAITQGAKEATDLEHSQGILEAVRLQWKGVAWASFFSLSIAMYGYDNALINNFYGYPAFQKAYGVPVSKGYQIPAKWQTGLSQASIVGIILGASFNGFFSSRFGYKRVMLVGLVLMAGFVAIPFSAHNLQTLLVGEIFCGMVWGTFASIGPAYSSECLPISLRGFLTSGVNIMQIIGQLIAIGVLDGLVNLDSQWSYRIPFAIQWIWPVPLFVGCLFAPESPWYLVRKGRLQEAEHSIRRLSSKNDTKVKEHLAMIIHTVNYEEEIQTGSSYLACFRGSNLRRTEICCLSFAGQVFNGIFMMNPGTYFWEQAGLSANNSYKVSVAATAIGLLATFIGSVLIAHLGRRNLYLWGMVFMTVVNILIGILATIHGNEGTKWGQVALTILWVFCYDISVGPAAYATSSEVSAVSLRVQSVALAKVAHQLFDIIGAVLEPYMINPTAWGWAGKTAYFWGGTSLLVTVWAFFRYPETFKRSYEELDILFEKRIPAREFRKYNVDAYDVDDQPVQERVDN</sequence>
<feature type="transmembrane region" description="Helical" evidence="8">
    <location>
        <begin position="353"/>
        <end position="373"/>
    </location>
</feature>
<evidence type="ECO:0000256" key="8">
    <source>
        <dbReference type="SAM" id="Phobius"/>
    </source>
</evidence>
<dbReference type="Pfam" id="PF00083">
    <property type="entry name" value="Sugar_tr"/>
    <property type="match status" value="1"/>
</dbReference>
<evidence type="ECO:0000256" key="1">
    <source>
        <dbReference type="ARBA" id="ARBA00004141"/>
    </source>
</evidence>
<evidence type="ECO:0000256" key="2">
    <source>
        <dbReference type="ARBA" id="ARBA00010992"/>
    </source>
</evidence>
<dbReference type="AlphaFoldDB" id="A0A6V8QHJ3"/>
<dbReference type="Gene3D" id="1.20.1250.20">
    <property type="entry name" value="MFS general substrate transporter like domains"/>
    <property type="match status" value="1"/>
</dbReference>
<dbReference type="PANTHER" id="PTHR48022:SF83">
    <property type="entry name" value="MAJOR FACILITATOR SUPERFAMILY (MFS) PROFILE DOMAIN-CONTAINING PROTEIN"/>
    <property type="match status" value="1"/>
</dbReference>
<evidence type="ECO:0000259" key="9">
    <source>
        <dbReference type="PROSITE" id="PS50850"/>
    </source>
</evidence>
<evidence type="ECO:0000256" key="7">
    <source>
        <dbReference type="RuleBase" id="RU003346"/>
    </source>
</evidence>
<dbReference type="InterPro" id="IPR005828">
    <property type="entry name" value="MFS_sugar_transport-like"/>
</dbReference>
<dbReference type="SUPFAM" id="SSF103473">
    <property type="entry name" value="MFS general substrate transporter"/>
    <property type="match status" value="1"/>
</dbReference>
<dbReference type="EMBL" id="BLZH01000001">
    <property type="protein sequence ID" value="GFP51937.1"/>
    <property type="molecule type" value="Genomic_DNA"/>
</dbReference>
<feature type="domain" description="Major facilitator superfamily (MFS) profile" evidence="9">
    <location>
        <begin position="63"/>
        <end position="503"/>
    </location>
</feature>
<reference evidence="10 11" key="1">
    <citation type="submission" date="2020-07" db="EMBL/GenBank/DDBJ databases">
        <title>Trichoderma asperellum IC-1 whole genome shotgun sequence.</title>
        <authorList>
            <person name="Kanamasa S."/>
            <person name="Takahashi H."/>
        </authorList>
    </citation>
    <scope>NUCLEOTIDE SEQUENCE [LARGE SCALE GENOMIC DNA]</scope>
    <source>
        <strain evidence="10 11">IC-1</strain>
    </source>
</reference>
<feature type="transmembrane region" description="Helical" evidence="8">
    <location>
        <begin position="236"/>
        <end position="257"/>
    </location>
</feature>
<feature type="transmembrane region" description="Helical" evidence="8">
    <location>
        <begin position="111"/>
        <end position="130"/>
    </location>
</feature>
<keyword evidence="4 8" id="KW-0812">Transmembrane</keyword>
<dbReference type="InterPro" id="IPR003663">
    <property type="entry name" value="Sugar/inositol_transpt"/>
</dbReference>
<dbReference type="InterPro" id="IPR050360">
    <property type="entry name" value="MFS_Sugar_Transporters"/>
</dbReference>
<comment type="caution">
    <text evidence="10">The sequence shown here is derived from an EMBL/GenBank/DDBJ whole genome shotgun (WGS) entry which is preliminary data.</text>
</comment>
<feature type="transmembrane region" description="Helical" evidence="8">
    <location>
        <begin position="380"/>
        <end position="403"/>
    </location>
</feature>
<organism evidence="10 11">
    <name type="scientific">Trichoderma asperellum</name>
    <name type="common">Filamentous fungus</name>
    <dbReference type="NCBI Taxonomy" id="101201"/>
    <lineage>
        <taxon>Eukaryota</taxon>
        <taxon>Fungi</taxon>
        <taxon>Dikarya</taxon>
        <taxon>Ascomycota</taxon>
        <taxon>Pezizomycotina</taxon>
        <taxon>Sordariomycetes</taxon>
        <taxon>Hypocreomycetidae</taxon>
        <taxon>Hypocreales</taxon>
        <taxon>Hypocreaceae</taxon>
        <taxon>Trichoderma</taxon>
    </lineage>
</organism>
<proteinExistence type="inferred from homology"/>
<dbReference type="GO" id="GO:0016020">
    <property type="term" value="C:membrane"/>
    <property type="evidence" value="ECO:0007669"/>
    <property type="project" value="UniProtKB-SubCell"/>
</dbReference>
<dbReference type="PROSITE" id="PS50850">
    <property type="entry name" value="MFS"/>
    <property type="match status" value="1"/>
</dbReference>
<keyword evidence="3 7" id="KW-0813">Transport</keyword>
<evidence type="ECO:0000256" key="3">
    <source>
        <dbReference type="ARBA" id="ARBA00022448"/>
    </source>
</evidence>
<feature type="transmembrane region" description="Helical" evidence="8">
    <location>
        <begin position="481"/>
        <end position="497"/>
    </location>
</feature>
<gene>
    <name evidence="10" type="ORF">TASIC1_0001008900</name>
</gene>
<feature type="transmembrane region" description="Helical" evidence="8">
    <location>
        <begin position="317"/>
        <end position="333"/>
    </location>
</feature>
<dbReference type="GO" id="GO:0005351">
    <property type="term" value="F:carbohydrate:proton symporter activity"/>
    <property type="evidence" value="ECO:0007669"/>
    <property type="project" value="TreeGrafter"/>
</dbReference>
<protein>
    <submittedName>
        <fullName evidence="10">Maltose permease MAL31</fullName>
    </submittedName>
</protein>
<comment type="subcellular location">
    <subcellularLocation>
        <location evidence="1">Membrane</location>
        <topology evidence="1">Multi-pass membrane protein</topology>
    </subcellularLocation>
</comment>